<protein>
    <recommendedName>
        <fullName evidence="5">MSHA biogenesis protein MshJ</fullName>
    </recommendedName>
</protein>
<evidence type="ECO:0000256" key="1">
    <source>
        <dbReference type="SAM" id="Coils"/>
    </source>
</evidence>
<feature type="coiled-coil region" evidence="1">
    <location>
        <begin position="49"/>
        <end position="107"/>
    </location>
</feature>
<accession>A0A1V2ZV85</accession>
<name>A0A1V2ZV85_9GAMM</name>
<dbReference type="Proteomes" id="UP000189177">
    <property type="component" value="Unassembled WGS sequence"/>
</dbReference>
<comment type="caution">
    <text evidence="3">The sequence shown here is derived from an EMBL/GenBank/DDBJ whole genome shotgun (WGS) entry which is preliminary data.</text>
</comment>
<keyword evidence="2" id="KW-0812">Transmembrane</keyword>
<keyword evidence="2" id="KW-1133">Transmembrane helix</keyword>
<reference evidence="3 4" key="1">
    <citation type="submission" date="2017-02" db="EMBL/GenBank/DDBJ databases">
        <title>Genomic diversity within the haloalkaliphilic genus Thioalkalivibrio.</title>
        <authorList>
            <person name="Ahn A.-C."/>
            <person name="Meier-Kolthoff J."/>
            <person name="Overmars L."/>
            <person name="Richter M."/>
            <person name="Woyke T."/>
            <person name="Sorokin D.Y."/>
            <person name="Muyzer G."/>
        </authorList>
    </citation>
    <scope>NUCLEOTIDE SEQUENCE [LARGE SCALE GENOMIC DNA]</scope>
    <source>
        <strain evidence="3 4">HL17</strain>
    </source>
</reference>
<keyword evidence="4" id="KW-1185">Reference proteome</keyword>
<gene>
    <name evidence="3" type="ORF">B1A74_13125</name>
</gene>
<sequence>MPVAAALESLDTRVRALSGRERLLLYGAVLLTPFLLIFQFAVVPQEQRLAELDERIEQTRTDTRTLLEQTGEIAVQDDPLQMFRQREREAREQAAEIEQRLQTAAQDLLGPDRTARLLRELLAERGNIRLDTLVRRSPETMTRGEDSGIRIRSHRIELAMTGDYLSLLRYIRHLEAMPVLWLWGDTELTLVDGTPRLRLAMDAMDLDGLEDTP</sequence>
<keyword evidence="1" id="KW-0175">Coiled coil</keyword>
<dbReference type="EMBL" id="MUZR01000067">
    <property type="protein sequence ID" value="OOC09024.1"/>
    <property type="molecule type" value="Genomic_DNA"/>
</dbReference>
<organism evidence="3 4">
    <name type="scientific">Thioalkalivibrio halophilus</name>
    <dbReference type="NCBI Taxonomy" id="252474"/>
    <lineage>
        <taxon>Bacteria</taxon>
        <taxon>Pseudomonadati</taxon>
        <taxon>Pseudomonadota</taxon>
        <taxon>Gammaproteobacteria</taxon>
        <taxon>Chromatiales</taxon>
        <taxon>Ectothiorhodospiraceae</taxon>
        <taxon>Thioalkalivibrio</taxon>
    </lineage>
</organism>
<dbReference type="RefSeq" id="WP_038036088.1">
    <property type="nucleotide sequence ID" value="NZ_MUZR01000067.1"/>
</dbReference>
<evidence type="ECO:0000313" key="4">
    <source>
        <dbReference type="Proteomes" id="UP000189177"/>
    </source>
</evidence>
<evidence type="ECO:0000256" key="2">
    <source>
        <dbReference type="SAM" id="Phobius"/>
    </source>
</evidence>
<evidence type="ECO:0008006" key="5">
    <source>
        <dbReference type="Google" id="ProtNLM"/>
    </source>
</evidence>
<feature type="transmembrane region" description="Helical" evidence="2">
    <location>
        <begin position="23"/>
        <end position="42"/>
    </location>
</feature>
<dbReference type="STRING" id="252474.B1A74_13125"/>
<keyword evidence="2" id="KW-0472">Membrane</keyword>
<dbReference type="AlphaFoldDB" id="A0A1V2ZV85"/>
<evidence type="ECO:0000313" key="3">
    <source>
        <dbReference type="EMBL" id="OOC09024.1"/>
    </source>
</evidence>
<proteinExistence type="predicted"/>